<gene>
    <name evidence="2" type="ORF">DESPIG_00137</name>
</gene>
<evidence type="ECO:0000256" key="1">
    <source>
        <dbReference type="SAM" id="MobiDB-lite"/>
    </source>
</evidence>
<reference evidence="2 3" key="1">
    <citation type="submission" date="2008-10" db="EMBL/GenBank/DDBJ databases">
        <title>Draft genome sequence of Desulvovibrio piger (ATCC 29098).</title>
        <authorList>
            <person name="Sudarsanam P."/>
            <person name="Ley R."/>
            <person name="Guruge J."/>
            <person name="Turnbaugh P.J."/>
            <person name="Mahowald M."/>
            <person name="Liep D."/>
            <person name="Gordon J."/>
        </authorList>
    </citation>
    <scope>NUCLEOTIDE SEQUENCE [LARGE SCALE GENOMIC DNA]</scope>
    <source>
        <strain evidence="2 3">ATCC 29098</strain>
    </source>
</reference>
<dbReference type="Proteomes" id="UP000003676">
    <property type="component" value="Unassembled WGS sequence"/>
</dbReference>
<feature type="region of interest" description="Disordered" evidence="1">
    <location>
        <begin position="21"/>
        <end position="50"/>
    </location>
</feature>
<feature type="compositionally biased region" description="Basic and acidic residues" evidence="1">
    <location>
        <begin position="22"/>
        <end position="41"/>
    </location>
</feature>
<name>B6WQ14_9BACT</name>
<dbReference type="RefSeq" id="WP_006003694.1">
    <property type="nucleotide sequence ID" value="NZ_DS996351.1"/>
</dbReference>
<evidence type="ECO:0000313" key="2">
    <source>
        <dbReference type="EMBL" id="EEB34917.1"/>
    </source>
</evidence>
<comment type="caution">
    <text evidence="2">The sequence shown here is derived from an EMBL/GenBank/DDBJ whole genome shotgun (WGS) entry which is preliminary data.</text>
</comment>
<protein>
    <submittedName>
        <fullName evidence="2">Uncharacterized protein</fullName>
    </submittedName>
</protein>
<proteinExistence type="predicted"/>
<dbReference type="AlphaFoldDB" id="B6WQ14"/>
<organism evidence="2 3">
    <name type="scientific">Desulfovibrio piger ATCC 29098</name>
    <dbReference type="NCBI Taxonomy" id="411464"/>
    <lineage>
        <taxon>Bacteria</taxon>
        <taxon>Pseudomonadati</taxon>
        <taxon>Thermodesulfobacteriota</taxon>
        <taxon>Desulfovibrionia</taxon>
        <taxon>Desulfovibrionales</taxon>
        <taxon>Desulfovibrionaceae</taxon>
        <taxon>Desulfovibrio</taxon>
    </lineage>
</organism>
<evidence type="ECO:0000313" key="3">
    <source>
        <dbReference type="Proteomes" id="UP000003676"/>
    </source>
</evidence>
<accession>B6WQ14</accession>
<dbReference type="HOGENOM" id="CLU_1822270_0_0_7"/>
<sequence length="141" mass="15504">MSIASPMDIVKYLGSMSSMLSKGDRTAAGETDDKTPDEAPQKEGMNALSTDGRTIANAVFTSVHAKMPAELLAMGNAYDTTQSCTRMAKLYNRSRKDFYDIAARDLETRKSRLAYKQGLILAMLSGIEEVRDAQITEKPEE</sequence>
<dbReference type="EMBL" id="ABXU01000007">
    <property type="protein sequence ID" value="EEB34917.1"/>
    <property type="molecule type" value="Genomic_DNA"/>
</dbReference>
<reference evidence="2 3" key="2">
    <citation type="submission" date="2008-10" db="EMBL/GenBank/DDBJ databases">
        <authorList>
            <person name="Fulton L."/>
            <person name="Clifton S."/>
            <person name="Fulton B."/>
            <person name="Xu J."/>
            <person name="Minx P."/>
            <person name="Pepin K.H."/>
            <person name="Johnson M."/>
            <person name="Bhonagiri V."/>
            <person name="Nash W.E."/>
            <person name="Mardis E.R."/>
            <person name="Wilson R.K."/>
        </authorList>
    </citation>
    <scope>NUCLEOTIDE SEQUENCE [LARGE SCALE GENOMIC DNA]</scope>
    <source>
        <strain evidence="2 3">ATCC 29098</strain>
    </source>
</reference>